<accession>A0A0F5Q8Z8</accession>
<dbReference type="Gene3D" id="1.20.1050.10">
    <property type="match status" value="1"/>
</dbReference>
<dbReference type="EMBL" id="LANJ01000019">
    <property type="protein sequence ID" value="KKC37452.1"/>
    <property type="molecule type" value="Genomic_DNA"/>
</dbReference>
<dbReference type="Gene3D" id="3.40.30.10">
    <property type="entry name" value="Glutaredoxin"/>
    <property type="match status" value="1"/>
</dbReference>
<evidence type="ECO:0000313" key="3">
    <source>
        <dbReference type="Proteomes" id="UP000033411"/>
    </source>
</evidence>
<dbReference type="SUPFAM" id="SSF47616">
    <property type="entry name" value="GST C-terminal domain-like"/>
    <property type="match status" value="1"/>
</dbReference>
<organism evidence="2 3">
    <name type="scientific">Devosia epidermidihirudinis</name>
    <dbReference type="NCBI Taxonomy" id="1293439"/>
    <lineage>
        <taxon>Bacteria</taxon>
        <taxon>Pseudomonadati</taxon>
        <taxon>Pseudomonadota</taxon>
        <taxon>Alphaproteobacteria</taxon>
        <taxon>Hyphomicrobiales</taxon>
        <taxon>Devosiaceae</taxon>
        <taxon>Devosia</taxon>
    </lineage>
</organism>
<dbReference type="InterPro" id="IPR004045">
    <property type="entry name" value="Glutathione_S-Trfase_N"/>
</dbReference>
<dbReference type="GO" id="GO:0006749">
    <property type="term" value="P:glutathione metabolic process"/>
    <property type="evidence" value="ECO:0007669"/>
    <property type="project" value="TreeGrafter"/>
</dbReference>
<dbReference type="GO" id="GO:0006559">
    <property type="term" value="P:L-phenylalanine catabolic process"/>
    <property type="evidence" value="ECO:0007669"/>
    <property type="project" value="TreeGrafter"/>
</dbReference>
<dbReference type="PANTHER" id="PTHR42673">
    <property type="entry name" value="MALEYLACETOACETATE ISOMERASE"/>
    <property type="match status" value="1"/>
</dbReference>
<dbReference type="CDD" id="cd03043">
    <property type="entry name" value="GST_N_1"/>
    <property type="match status" value="1"/>
</dbReference>
<dbReference type="PROSITE" id="PS50404">
    <property type="entry name" value="GST_NTER"/>
    <property type="match status" value="1"/>
</dbReference>
<dbReference type="AlphaFoldDB" id="A0A0F5Q8Z8"/>
<dbReference type="Pfam" id="PF13409">
    <property type="entry name" value="GST_N_2"/>
    <property type="match status" value="1"/>
</dbReference>
<dbReference type="Proteomes" id="UP000033411">
    <property type="component" value="Unassembled WGS sequence"/>
</dbReference>
<dbReference type="STRING" id="1293439.WH87_13100"/>
<sequence>MYTLIVGNKNYSSWSLRPWLLLRMLDIPFTERLQPFIDYGSHDAFRDFSPTGRVPLLIDGDTCVWDSFAITEYAAEDHARVWPADRAARAFARSIAAEMHSGFSELRNVCTMNCGIRVELNERSPALEGDLARIDEIWCEGLSRFGGPFLAGDTFTAADAFYAPVVLRLQTYGISLSDTANAYAARILALPPLVEWYEAGLAEIWREPVHEQEAHAAGKITLDLRRTA</sequence>
<comment type="caution">
    <text evidence="2">The sequence shown here is derived from an EMBL/GenBank/DDBJ whole genome shotgun (WGS) entry which is preliminary data.</text>
</comment>
<keyword evidence="3" id="KW-1185">Reference proteome</keyword>
<dbReference type="InterPro" id="IPR036249">
    <property type="entry name" value="Thioredoxin-like_sf"/>
</dbReference>
<dbReference type="Pfam" id="PF13410">
    <property type="entry name" value="GST_C_2"/>
    <property type="match status" value="1"/>
</dbReference>
<dbReference type="PANTHER" id="PTHR42673:SF4">
    <property type="entry name" value="MALEYLACETOACETATE ISOMERASE"/>
    <property type="match status" value="1"/>
</dbReference>
<proteinExistence type="predicted"/>
<protein>
    <submittedName>
        <fullName evidence="2">Glutathione S-transferase</fullName>
    </submittedName>
</protein>
<dbReference type="CDD" id="cd03194">
    <property type="entry name" value="GST_C_3"/>
    <property type="match status" value="1"/>
</dbReference>
<dbReference type="GO" id="GO:0016034">
    <property type="term" value="F:maleylacetoacetate isomerase activity"/>
    <property type="evidence" value="ECO:0007669"/>
    <property type="project" value="TreeGrafter"/>
</dbReference>
<dbReference type="PATRIC" id="fig|1293439.3.peg.2228"/>
<feature type="domain" description="GST N-terminal" evidence="1">
    <location>
        <begin position="2"/>
        <end position="82"/>
    </location>
</feature>
<gene>
    <name evidence="2" type="ORF">WH87_13100</name>
</gene>
<dbReference type="SFLD" id="SFLDS00019">
    <property type="entry name" value="Glutathione_Transferase_(cytos"/>
    <property type="match status" value="1"/>
</dbReference>
<evidence type="ECO:0000313" key="2">
    <source>
        <dbReference type="EMBL" id="KKC37452.1"/>
    </source>
</evidence>
<dbReference type="InterPro" id="IPR036282">
    <property type="entry name" value="Glutathione-S-Trfase_C_sf"/>
</dbReference>
<keyword evidence="2" id="KW-0808">Transferase</keyword>
<dbReference type="GO" id="GO:0004364">
    <property type="term" value="F:glutathione transferase activity"/>
    <property type="evidence" value="ECO:0007669"/>
    <property type="project" value="TreeGrafter"/>
</dbReference>
<dbReference type="InterPro" id="IPR040079">
    <property type="entry name" value="Glutathione_S-Trfase"/>
</dbReference>
<reference evidence="2 3" key="1">
    <citation type="submission" date="2015-03" db="EMBL/GenBank/DDBJ databases">
        <authorList>
            <person name="Lepp D."/>
            <person name="Hassan Y.I."/>
            <person name="Li X.-Z."/>
            <person name="Zhou T."/>
        </authorList>
    </citation>
    <scope>NUCLEOTIDE SEQUENCE [LARGE SCALE GENOMIC DNA]</scope>
    <source>
        <strain evidence="2 3">E84</strain>
    </source>
</reference>
<dbReference type="RefSeq" id="WP_046137348.1">
    <property type="nucleotide sequence ID" value="NZ_LANJ01000019.1"/>
</dbReference>
<dbReference type="OrthoDB" id="9799538at2"/>
<name>A0A0F5Q8Z8_9HYPH</name>
<dbReference type="SUPFAM" id="SSF52833">
    <property type="entry name" value="Thioredoxin-like"/>
    <property type="match status" value="1"/>
</dbReference>
<evidence type="ECO:0000259" key="1">
    <source>
        <dbReference type="PROSITE" id="PS50404"/>
    </source>
</evidence>